<dbReference type="InterPro" id="IPR028345">
    <property type="entry name" value="Antibiotic_NAT-like"/>
</dbReference>
<dbReference type="SUPFAM" id="SSF110710">
    <property type="entry name" value="TTHA0583/YokD-like"/>
    <property type="match status" value="1"/>
</dbReference>
<protein>
    <recommendedName>
        <fullName evidence="1">UPF0340 protein AWM72_00630</fullName>
    </recommendedName>
</protein>
<dbReference type="Pfam" id="PF04260">
    <property type="entry name" value="DUF436"/>
    <property type="match status" value="1"/>
</dbReference>
<dbReference type="InterPro" id="IPR006340">
    <property type="entry name" value="DUF436"/>
</dbReference>
<evidence type="ECO:0000313" key="2">
    <source>
        <dbReference type="EMBL" id="AMB93376.1"/>
    </source>
</evidence>
<dbReference type="EMBL" id="PKGY01000001">
    <property type="protein sequence ID" value="PKZ23016.1"/>
    <property type="molecule type" value="Genomic_DNA"/>
</dbReference>
<dbReference type="NCBIfam" id="TIGR01440">
    <property type="entry name" value="TIGR01440 family protein"/>
    <property type="match status" value="1"/>
</dbReference>
<evidence type="ECO:0000313" key="3">
    <source>
        <dbReference type="EMBL" id="PKZ23016.1"/>
    </source>
</evidence>
<sequence length="180" mass="19681">MESLAKECRDLVEELIQEAKLKTGQIVVVGCSSSEIIGERIGSQSSPEIGQEVFQTIHDTLKSHGIYLAAQCCEHLNRALIVEREALPHAIEVNVVPQPKAGGSFATAAYKGFEDPIAIEAIQADAGIDIGNTLIGMHILPVCVPLRLQHHRIGEAWVNTCRRRPKSIGGERAHYNKDLK</sequence>
<organism evidence="2 4">
    <name type="scientific">Aerococcus sanguinicola</name>
    <dbReference type="NCBI Taxonomy" id="119206"/>
    <lineage>
        <taxon>Bacteria</taxon>
        <taxon>Bacillati</taxon>
        <taxon>Bacillota</taxon>
        <taxon>Bacilli</taxon>
        <taxon>Lactobacillales</taxon>
        <taxon>Aerococcaceae</taxon>
        <taxon>Aerococcus</taxon>
    </lineage>
</organism>
<evidence type="ECO:0000256" key="1">
    <source>
        <dbReference type="HAMAP-Rule" id="MF_00800"/>
    </source>
</evidence>
<proteinExistence type="inferred from homology"/>
<dbReference type="EMBL" id="CP014160">
    <property type="protein sequence ID" value="AMB93376.1"/>
    <property type="molecule type" value="Genomic_DNA"/>
</dbReference>
<name>A0A0X8F9Q5_9LACT</name>
<dbReference type="OrthoDB" id="9803187at2"/>
<dbReference type="AlphaFoldDB" id="A0A0X8F9Q5"/>
<dbReference type="GeneID" id="92902577"/>
<dbReference type="KEGG" id="asan:AWM72_00630"/>
<keyword evidence="4" id="KW-1185">Reference proteome</keyword>
<dbReference type="RefSeq" id="WP_067971685.1">
    <property type="nucleotide sequence ID" value="NZ_CAJHKM010000003.1"/>
</dbReference>
<dbReference type="Gene3D" id="3.40.50.10360">
    <property type="entry name" value="Hypothetical protein TT1679"/>
    <property type="match status" value="1"/>
</dbReference>
<evidence type="ECO:0000313" key="5">
    <source>
        <dbReference type="Proteomes" id="UP000234239"/>
    </source>
</evidence>
<reference evidence="2 4" key="1">
    <citation type="journal article" date="2016" name="Genome Announc.">
        <title>Complete Genome Sequences of Aerococcus christensenii CCUG 28831T, Aerococcus sanguinicola CCUG 43001T, Aerococcus urinae CCUG 36881T, Aerococcus urinaeequi CCUG 28094T, Aerococcus urinaehominis CCUG 42038 BT, and Aerococcus viridans CCUG 4311T.</title>
        <authorList>
            <person name="Carkaci D."/>
            <person name="Dargis R."/>
            <person name="Nielsen X.C."/>
            <person name="Skovgaard O."/>
            <person name="Fuursted K."/>
            <person name="Christensen J.J."/>
        </authorList>
    </citation>
    <scope>NUCLEOTIDE SEQUENCE [LARGE SCALE GENOMIC DNA]</scope>
    <source>
        <strain evidence="2 4">CCUG43001</strain>
    </source>
</reference>
<dbReference type="PIRSF" id="PIRSF007510">
    <property type="entry name" value="UCP007510"/>
    <property type="match status" value="1"/>
</dbReference>
<evidence type="ECO:0000313" key="4">
    <source>
        <dbReference type="Proteomes" id="UP000069912"/>
    </source>
</evidence>
<dbReference type="Proteomes" id="UP000069912">
    <property type="component" value="Chromosome"/>
</dbReference>
<dbReference type="HAMAP" id="MF_00800">
    <property type="entry name" value="UPF0340"/>
    <property type="match status" value="1"/>
</dbReference>
<reference evidence="3 5" key="3">
    <citation type="submission" date="2017-12" db="EMBL/GenBank/DDBJ databases">
        <title>Phylogenetic diversity of female urinary microbiome.</title>
        <authorList>
            <person name="Thomas-White K."/>
            <person name="Wolfe A.J."/>
        </authorList>
    </citation>
    <scope>NUCLEOTIDE SEQUENCE [LARGE SCALE GENOMIC DNA]</scope>
    <source>
        <strain evidence="3 5">UMB0139</strain>
    </source>
</reference>
<gene>
    <name evidence="2" type="ORF">AWM72_00630</name>
    <name evidence="3" type="ORF">CYJ28_00215</name>
</gene>
<accession>A0A0X8F9Q5</accession>
<comment type="similarity">
    <text evidence="1">Belongs to the UPF0340 family.</text>
</comment>
<reference evidence="4" key="2">
    <citation type="submission" date="2016-01" db="EMBL/GenBank/DDBJ databases">
        <title>Six Aerococcus type strain genome sequencing and assembly using PacBio and Illumina Hiseq.</title>
        <authorList>
            <person name="Carkaci D."/>
            <person name="Dargis R."/>
            <person name="Nielsen X.C."/>
            <person name="Skovgaard O."/>
            <person name="Fuursted K."/>
            <person name="Christensen J.J."/>
        </authorList>
    </citation>
    <scope>NUCLEOTIDE SEQUENCE [LARGE SCALE GENOMIC DNA]</scope>
    <source>
        <strain evidence="4">CCUG43001</strain>
    </source>
</reference>
<dbReference type="Proteomes" id="UP000234239">
    <property type="component" value="Unassembled WGS sequence"/>
</dbReference>